<organism evidence="1 2">
    <name type="scientific">Perkinsus olseni</name>
    <name type="common">Perkinsus atlanticus</name>
    <dbReference type="NCBI Taxonomy" id="32597"/>
    <lineage>
        <taxon>Eukaryota</taxon>
        <taxon>Sar</taxon>
        <taxon>Alveolata</taxon>
        <taxon>Perkinsozoa</taxon>
        <taxon>Perkinsea</taxon>
        <taxon>Perkinsida</taxon>
        <taxon>Perkinsidae</taxon>
        <taxon>Perkinsus</taxon>
    </lineage>
</organism>
<keyword evidence="2" id="KW-1185">Reference proteome</keyword>
<comment type="caution">
    <text evidence="1">The sequence shown here is derived from an EMBL/GenBank/DDBJ whole genome shotgun (WGS) entry which is preliminary data.</text>
</comment>
<evidence type="ECO:0000313" key="1">
    <source>
        <dbReference type="EMBL" id="KAF4712258.1"/>
    </source>
</evidence>
<dbReference type="AlphaFoldDB" id="A0A7J6QV92"/>
<accession>A0A7J6QV92</accession>
<name>A0A7J6QV92_PEROL</name>
<dbReference type="Proteomes" id="UP000553632">
    <property type="component" value="Unassembled WGS sequence"/>
</dbReference>
<proteinExistence type="predicted"/>
<feature type="non-terminal residue" evidence="1">
    <location>
        <position position="1"/>
    </location>
</feature>
<dbReference type="EMBL" id="JABANO010030215">
    <property type="protein sequence ID" value="KAF4712258.1"/>
    <property type="molecule type" value="Genomic_DNA"/>
</dbReference>
<reference evidence="1 2" key="1">
    <citation type="submission" date="2020-04" db="EMBL/GenBank/DDBJ databases">
        <title>Perkinsus olseni comparative genomics.</title>
        <authorList>
            <person name="Bogema D.R."/>
        </authorList>
    </citation>
    <scope>NUCLEOTIDE SEQUENCE [LARGE SCALE GENOMIC DNA]</scope>
    <source>
        <strain evidence="1 2">ATCC PRA-207</strain>
    </source>
</reference>
<evidence type="ECO:0000313" key="2">
    <source>
        <dbReference type="Proteomes" id="UP000553632"/>
    </source>
</evidence>
<gene>
    <name evidence="1" type="ORF">FOZ63_016484</name>
</gene>
<protein>
    <submittedName>
        <fullName evidence="1">Uncharacterized protein</fullName>
    </submittedName>
</protein>
<sequence>ALLEAVARLRSEINKLFGLDKVDEKVASANGKRDIVSLCTRKKAECTDQNGPYHAWRQQLESVLKRLGSELETAVIEELDKQLQTTNVWEPKCQNSLGEGVHGPKLVLACRRVLMTWTVAPVS</sequence>